<reference evidence="1 2" key="1">
    <citation type="submission" date="2022-04" db="EMBL/GenBank/DDBJ databases">
        <title>Genome draft of Actinomadura sp. ATCC 31491.</title>
        <authorList>
            <person name="Shi X."/>
            <person name="Du Y."/>
        </authorList>
    </citation>
    <scope>NUCLEOTIDE SEQUENCE [LARGE SCALE GENOMIC DNA]</scope>
    <source>
        <strain evidence="1 2">ATCC 31491</strain>
    </source>
</reference>
<dbReference type="EMBL" id="JAKRKC020000002">
    <property type="protein sequence ID" value="MCK2219706.1"/>
    <property type="molecule type" value="Genomic_DNA"/>
</dbReference>
<dbReference type="RefSeq" id="WP_242375229.1">
    <property type="nucleotide sequence ID" value="NZ_JAKRKC020000002.1"/>
</dbReference>
<protein>
    <submittedName>
        <fullName evidence="1">Uncharacterized protein</fullName>
    </submittedName>
</protein>
<gene>
    <name evidence="1" type="ORF">MF672_038815</name>
</gene>
<evidence type="ECO:0000313" key="1">
    <source>
        <dbReference type="EMBL" id="MCK2219706.1"/>
    </source>
</evidence>
<organism evidence="1 2">
    <name type="scientific">Actinomadura luzonensis</name>
    <dbReference type="NCBI Taxonomy" id="2805427"/>
    <lineage>
        <taxon>Bacteria</taxon>
        <taxon>Bacillati</taxon>
        <taxon>Actinomycetota</taxon>
        <taxon>Actinomycetes</taxon>
        <taxon>Streptosporangiales</taxon>
        <taxon>Thermomonosporaceae</taxon>
        <taxon>Actinomadura</taxon>
    </lineage>
</organism>
<comment type="caution">
    <text evidence="1">The sequence shown here is derived from an EMBL/GenBank/DDBJ whole genome shotgun (WGS) entry which is preliminary data.</text>
</comment>
<proteinExistence type="predicted"/>
<sequence>MPASSREELRVPWGPGLDGFPVGIAVVLETADEPAEDDYHAASWDGEDAVLLIGQGSDVELVAGEYVVWTRLEAASQRPVRRSGTLTVGTP</sequence>
<name>A0ABT0G6J1_9ACTN</name>
<dbReference type="Proteomes" id="UP001317259">
    <property type="component" value="Unassembled WGS sequence"/>
</dbReference>
<accession>A0ABT0G6J1</accession>
<keyword evidence="2" id="KW-1185">Reference proteome</keyword>
<evidence type="ECO:0000313" key="2">
    <source>
        <dbReference type="Proteomes" id="UP001317259"/>
    </source>
</evidence>